<protein>
    <submittedName>
        <fullName evidence="1">Uncharacterized protein</fullName>
    </submittedName>
</protein>
<dbReference type="Proteomes" id="UP000194350">
    <property type="component" value="Unassembled WGS sequence"/>
</dbReference>
<gene>
    <name evidence="1" type="ORF">Xvie_04060</name>
</gene>
<proteinExistence type="predicted"/>
<evidence type="ECO:0000313" key="1">
    <source>
        <dbReference type="EMBL" id="OTA14023.1"/>
    </source>
</evidence>
<dbReference type="AlphaFoldDB" id="A0A1Y2S7A0"/>
<evidence type="ECO:0000313" key="2">
    <source>
        <dbReference type="Proteomes" id="UP000194350"/>
    </source>
</evidence>
<name>A0A1Y2S7A0_9GAMM</name>
<dbReference type="EMBL" id="MUBJ01000072">
    <property type="protein sequence ID" value="OTA14023.1"/>
    <property type="molecule type" value="Genomic_DNA"/>
</dbReference>
<accession>A0A1Y2S7A0</accession>
<keyword evidence="2" id="KW-1185">Reference proteome</keyword>
<sequence>MGHKFKSSQLVKYRGAQCPRYIKVAVRTQKVLSMMVAQSFDVFPVHRLNVPFQLLTRCP</sequence>
<comment type="caution">
    <text evidence="1">The sequence shown here is derived from an EMBL/GenBank/DDBJ whole genome shotgun (WGS) entry which is preliminary data.</text>
</comment>
<reference evidence="1 2" key="1">
    <citation type="submission" date="2016-10" db="EMBL/GenBank/DDBJ databases">
        <title>Systematic genetic and metabolomic analysis of Xenorhabdus and Photorhabdus spp., highlights the requirements for a dual symbiotic and pathogenic life style.</title>
        <authorList>
            <person name="Tobias N.J."/>
            <person name="Wolff H."/>
            <person name="Djahanschiri B."/>
            <person name="Pidot S.J."/>
            <person name="Stinear T.P."/>
            <person name="Ebersberger I."/>
            <person name="Bode H.B."/>
        </authorList>
    </citation>
    <scope>NUCLEOTIDE SEQUENCE [LARGE SCALE GENOMIC DNA]</scope>
    <source>
        <strain evidence="1 2">DSM 22392</strain>
    </source>
</reference>
<organism evidence="1 2">
    <name type="scientific">Xenorhabdus vietnamensis</name>
    <dbReference type="NCBI Taxonomy" id="351656"/>
    <lineage>
        <taxon>Bacteria</taxon>
        <taxon>Pseudomonadati</taxon>
        <taxon>Pseudomonadota</taxon>
        <taxon>Gammaproteobacteria</taxon>
        <taxon>Enterobacterales</taxon>
        <taxon>Morganellaceae</taxon>
        <taxon>Xenorhabdus</taxon>
    </lineage>
</organism>